<reference evidence="2" key="1">
    <citation type="submission" date="2016-11" db="UniProtKB">
        <authorList>
            <consortium name="WormBaseParasite"/>
        </authorList>
    </citation>
    <scope>IDENTIFICATION</scope>
    <source>
        <strain evidence="2">KR3021</strain>
    </source>
</reference>
<protein>
    <submittedName>
        <fullName evidence="2">Galactose-1-phosphate uridylyltransferase</fullName>
    </submittedName>
</protein>
<name>A0AC35UHP9_9BILA</name>
<proteinExistence type="predicted"/>
<organism evidence="1 2">
    <name type="scientific">Rhabditophanes sp. KR3021</name>
    <dbReference type="NCBI Taxonomy" id="114890"/>
    <lineage>
        <taxon>Eukaryota</taxon>
        <taxon>Metazoa</taxon>
        <taxon>Ecdysozoa</taxon>
        <taxon>Nematoda</taxon>
        <taxon>Chromadorea</taxon>
        <taxon>Rhabditida</taxon>
        <taxon>Tylenchina</taxon>
        <taxon>Panagrolaimomorpha</taxon>
        <taxon>Strongyloidoidea</taxon>
        <taxon>Alloionematidae</taxon>
        <taxon>Rhabditophanes</taxon>
    </lineage>
</organism>
<dbReference type="Proteomes" id="UP000095286">
    <property type="component" value="Unplaced"/>
</dbReference>
<sequence>MREFKVVVLGSGGIGKSALTVQFVSNHFIDQYSPTIEDFFRKQIEVNGDPCVLEILDTAGTEQFASMRDLYIINGQGFVIVYSITNQQTFNDIKTMRDQIIRVKGTDQIPILLVGNKCDLNHQRQVRVEDGMNLAEQWSCVFAECSAKNAHNVNLIFSEIVKEIDYVEAVKKSKKSKSCFNLMASRRMNPMTGEWVISSATNRLNRPWSGEHSISNQSKSVETNNQIKSVNNNPLSPGAKRGNQIANPNYVGTYVFENDFPTFTTTYVADKSHNNEEDIFISETNLTGICKVICYSEDSTERLSTLSITQICDVINVWCKEYEELFRKYDWIQIFENRGSEVGCSNIHPHGQLWASNYLPTIPSKKNEMQKKYFDKHGSQLLLDYAHKEMIKKERVIVQNASWLVVVPYWAVWPFETIVLPKFVVHNICQLNVVQKTELAEILKLLLTKYDKIFDCPFPYIFGANNSPSGIYLDNDLSHWQLHFNFYPPLLRSPTVKKHIAGYEVYAEPQRDLTPEVAAKTIRDI</sequence>
<evidence type="ECO:0000313" key="2">
    <source>
        <dbReference type="WBParaSite" id="RSKR_0001172900.1"/>
    </source>
</evidence>
<dbReference type="WBParaSite" id="RSKR_0001172900.1">
    <property type="protein sequence ID" value="RSKR_0001172900.1"/>
    <property type="gene ID" value="RSKR_0001172900"/>
</dbReference>
<evidence type="ECO:0000313" key="1">
    <source>
        <dbReference type="Proteomes" id="UP000095286"/>
    </source>
</evidence>
<accession>A0AC35UHP9</accession>